<evidence type="ECO:0000259" key="2">
    <source>
        <dbReference type="Pfam" id="PF04984"/>
    </source>
</evidence>
<evidence type="ECO:0000259" key="3">
    <source>
        <dbReference type="Pfam" id="PF17482"/>
    </source>
</evidence>
<dbReference type="Pfam" id="PF17482">
    <property type="entry name" value="Phage_sheath_1C"/>
    <property type="match status" value="1"/>
</dbReference>
<comment type="similarity">
    <text evidence="1">Belongs to the myoviridae tail sheath protein family.</text>
</comment>
<dbReference type="RefSeq" id="WP_126981658.1">
    <property type="nucleotide sequence ID" value="NZ_RZHD01000005.1"/>
</dbReference>
<reference evidence="4 5" key="1">
    <citation type="submission" date="2018-12" db="EMBL/GenBank/DDBJ databases">
        <title>three novel Halomonas strain isolated from plants.</title>
        <authorList>
            <person name="Sun C."/>
        </authorList>
    </citation>
    <scope>NUCLEOTIDE SEQUENCE [LARGE SCALE GENOMIC DNA]</scope>
    <source>
        <strain evidence="4 5">RC</strain>
    </source>
</reference>
<dbReference type="Proteomes" id="UP000286912">
    <property type="component" value="Unassembled WGS sequence"/>
</dbReference>
<keyword evidence="5" id="KW-1185">Reference proteome</keyword>
<accession>A0A3S0YMG6</accession>
<evidence type="ECO:0000313" key="4">
    <source>
        <dbReference type="EMBL" id="RUR46211.1"/>
    </source>
</evidence>
<protein>
    <submittedName>
        <fullName evidence="4">Phage tail sheath protein</fullName>
    </submittedName>
</protein>
<feature type="domain" description="Tail sheath protein subtilisin-like" evidence="2">
    <location>
        <begin position="111"/>
        <end position="273"/>
    </location>
</feature>
<dbReference type="PANTHER" id="PTHR35861">
    <property type="match status" value="1"/>
</dbReference>
<comment type="caution">
    <text evidence="4">The sequence shown here is derived from an EMBL/GenBank/DDBJ whole genome shotgun (WGS) entry which is preliminary data.</text>
</comment>
<evidence type="ECO:0000256" key="1">
    <source>
        <dbReference type="ARBA" id="ARBA00008005"/>
    </source>
</evidence>
<evidence type="ECO:0000313" key="5">
    <source>
        <dbReference type="Proteomes" id="UP000286912"/>
    </source>
</evidence>
<dbReference type="EMBL" id="RZHD01000005">
    <property type="protein sequence ID" value="RUR46211.1"/>
    <property type="molecule type" value="Genomic_DNA"/>
</dbReference>
<feature type="domain" description="Tail sheath protein C-terminal" evidence="3">
    <location>
        <begin position="276"/>
        <end position="376"/>
    </location>
</feature>
<proteinExistence type="inferred from homology"/>
<organism evidence="4 5">
    <name type="scientific">Vreelandella populi</name>
    <dbReference type="NCBI Taxonomy" id="2498858"/>
    <lineage>
        <taxon>Bacteria</taxon>
        <taxon>Pseudomonadati</taxon>
        <taxon>Pseudomonadota</taxon>
        <taxon>Gammaproteobacteria</taxon>
        <taxon>Oceanospirillales</taxon>
        <taxon>Halomonadaceae</taxon>
        <taxon>Vreelandella</taxon>
    </lineage>
</organism>
<dbReference type="PANTHER" id="PTHR35861:SF1">
    <property type="entry name" value="PHAGE TAIL SHEATH PROTEIN"/>
    <property type="match status" value="1"/>
</dbReference>
<dbReference type="OrthoDB" id="9767864at2"/>
<dbReference type="InterPro" id="IPR035089">
    <property type="entry name" value="Phage_sheath_subtilisin"/>
</dbReference>
<dbReference type="InterPro" id="IPR020287">
    <property type="entry name" value="Tail_sheath_C"/>
</dbReference>
<dbReference type="AlphaFoldDB" id="A0A3S0YMG6"/>
<gene>
    <name evidence="4" type="ORF">ELY37_09485</name>
</gene>
<dbReference type="InterPro" id="IPR052042">
    <property type="entry name" value="Tail_sheath_structural"/>
</dbReference>
<dbReference type="Pfam" id="PF04984">
    <property type="entry name" value="Phage_sheath_1"/>
    <property type="match status" value="1"/>
</dbReference>
<name>A0A3S0YMG6_9GAMM</name>
<sequence>MSDYHHGVRVVEINEGTRPIRTVSTAVIGIVATAPAADADAFPLNTPVLITDLYAAIGNAGAGGTLRRTLSAIIGETRAICVVVRVEEGEDEDSTTANIIGGVSDTGQKLGMQALTAAETRLGVKPRILGVPELDNESVATELAGIAQQLRAFVYVSAYGCETKEEANLYRENFGQREVMVIWPNWQAFDVDAEETRPLSAVAKALGHRARLDNEIGWHKTLSNMPVNGVTGITKDLSWDLQDPATDAGYLNAADITTLIQKGGFRFWGSRTCSIDPLFAFESYTRTAQVLADTIADAHMWAVDKPMHPSLVRDIIEGVNAKFRELTRRGYILGGEAWFDEELNSPEVLKSGKLYIDYDYTPVPPLENLMFQQRITDQYLVDFAARINE</sequence>